<dbReference type="GO" id="GO:0003824">
    <property type="term" value="F:catalytic activity"/>
    <property type="evidence" value="ECO:0007669"/>
    <property type="project" value="InterPro"/>
</dbReference>
<dbReference type="OrthoDB" id="1749972at2759"/>
<evidence type="ECO:0000256" key="1">
    <source>
        <dbReference type="SAM" id="MobiDB-lite"/>
    </source>
</evidence>
<feature type="domain" description="Endonuclease/exonuclease/phosphatase" evidence="2">
    <location>
        <begin position="96"/>
        <end position="257"/>
    </location>
</feature>
<dbReference type="PANTHER" id="PTHR33710">
    <property type="entry name" value="BNAC02G09200D PROTEIN"/>
    <property type="match status" value="1"/>
</dbReference>
<dbReference type="SUPFAM" id="SSF56219">
    <property type="entry name" value="DNase I-like"/>
    <property type="match status" value="1"/>
</dbReference>
<gene>
    <name evidence="3" type="ORF">Cgig2_030528</name>
</gene>
<dbReference type="InterPro" id="IPR036691">
    <property type="entry name" value="Endo/exonu/phosph_ase_sf"/>
</dbReference>
<dbReference type="InterPro" id="IPR005135">
    <property type="entry name" value="Endo/exonuclease/phosphatase"/>
</dbReference>
<reference evidence="3" key="1">
    <citation type="submission" date="2022-04" db="EMBL/GenBank/DDBJ databases">
        <title>Carnegiea gigantea Genome sequencing and assembly v2.</title>
        <authorList>
            <person name="Copetti D."/>
            <person name="Sanderson M.J."/>
            <person name="Burquez A."/>
            <person name="Wojciechowski M.F."/>
        </authorList>
    </citation>
    <scope>NUCLEOTIDE SEQUENCE</scope>
    <source>
        <strain evidence="3">SGP5-SGP5p</strain>
        <tissue evidence="3">Aerial part</tissue>
    </source>
</reference>
<evidence type="ECO:0000313" key="4">
    <source>
        <dbReference type="Proteomes" id="UP001153076"/>
    </source>
</evidence>
<evidence type="ECO:0000313" key="3">
    <source>
        <dbReference type="EMBL" id="KAJ8419799.1"/>
    </source>
</evidence>
<evidence type="ECO:0000259" key="2">
    <source>
        <dbReference type="Pfam" id="PF03372"/>
    </source>
</evidence>
<sequence length="605" mass="69731">MFSHTRDDCRKKPQSRTEWRLEPQELAPPHLHTDKESFITARKRTTTTATGSKDLSTAATTAPPPVQNSFKMLVANEGNEVMHPTIEGGAPMDRICSWNIRGLNWPNKQEDVKIFLHEKHIGFIGLLETKFIHCKATQLATMKGFYITFIYRANQELQRRGLWKDLKNSTNSIDDAWCILGDFNTVEYTGDRIGGIESFGDCIIACELQELRSIGPYYTWTNKTIYTRIDRAFVNTYWFNPFAFCQVTYMKNTLSDHTALVMDIPWCPKPKTIFQFCYLGVRDPSFLPLIASIKSKLPYTDPLTKLKGFLRDTKSALQKLNKNKFANLRAQLCKARADLEGVQLQFSEEPGNLEWRQKEEMARAHYMHIMSLVIDIIRQQSKAEWISCGDDYTRYFFAKIKRRKTATYIFSIQDDQGQTRQGFLEVKEVMYKYYKNLLGRQCSVRQQLDPNVIGIGNTLTVEQQLKLCAPFTDQEIKSVMFLIPNTKSLGPDGFCSGFFKATWHITGELLRGIIHHFSIIGLMLSFLGETKLVLLPKVLNPTQVKEFRPISCCNVIYKCIAKLLCTRLKEVLPHLIHQYQGAFVKERELLFNIFICQDIAKGYSR</sequence>
<comment type="caution">
    <text evidence="3">The sequence shown here is derived from an EMBL/GenBank/DDBJ whole genome shotgun (WGS) entry which is preliminary data.</text>
</comment>
<dbReference type="Proteomes" id="UP001153076">
    <property type="component" value="Unassembled WGS sequence"/>
</dbReference>
<proteinExistence type="predicted"/>
<dbReference type="EMBL" id="JAKOGI010004411">
    <property type="protein sequence ID" value="KAJ8419799.1"/>
    <property type="molecule type" value="Genomic_DNA"/>
</dbReference>
<protein>
    <recommendedName>
        <fullName evidence="2">Endonuclease/exonuclease/phosphatase domain-containing protein</fullName>
    </recommendedName>
</protein>
<dbReference type="AlphaFoldDB" id="A0A9Q1GIE3"/>
<keyword evidence="4" id="KW-1185">Reference proteome</keyword>
<name>A0A9Q1GIE3_9CARY</name>
<dbReference type="Pfam" id="PF03372">
    <property type="entry name" value="Exo_endo_phos"/>
    <property type="match status" value="1"/>
</dbReference>
<feature type="region of interest" description="Disordered" evidence="1">
    <location>
        <begin position="1"/>
        <end position="34"/>
    </location>
</feature>
<dbReference type="Gene3D" id="3.60.10.10">
    <property type="entry name" value="Endonuclease/exonuclease/phosphatase"/>
    <property type="match status" value="1"/>
</dbReference>
<dbReference type="PANTHER" id="PTHR33710:SF80">
    <property type="entry name" value="ENDONUCLEASE_EXONUCLEASE_PHOSPHATASE"/>
    <property type="match status" value="1"/>
</dbReference>
<organism evidence="3 4">
    <name type="scientific">Carnegiea gigantea</name>
    <dbReference type="NCBI Taxonomy" id="171969"/>
    <lineage>
        <taxon>Eukaryota</taxon>
        <taxon>Viridiplantae</taxon>
        <taxon>Streptophyta</taxon>
        <taxon>Embryophyta</taxon>
        <taxon>Tracheophyta</taxon>
        <taxon>Spermatophyta</taxon>
        <taxon>Magnoliopsida</taxon>
        <taxon>eudicotyledons</taxon>
        <taxon>Gunneridae</taxon>
        <taxon>Pentapetalae</taxon>
        <taxon>Caryophyllales</taxon>
        <taxon>Cactineae</taxon>
        <taxon>Cactaceae</taxon>
        <taxon>Cactoideae</taxon>
        <taxon>Echinocereeae</taxon>
        <taxon>Carnegiea</taxon>
    </lineage>
</organism>
<feature type="compositionally biased region" description="Basic and acidic residues" evidence="1">
    <location>
        <begin position="1"/>
        <end position="23"/>
    </location>
</feature>
<accession>A0A9Q1GIE3</accession>